<evidence type="ECO:0000256" key="6">
    <source>
        <dbReference type="ARBA" id="ARBA00023002"/>
    </source>
</evidence>
<keyword evidence="9" id="KW-0472">Membrane</keyword>
<dbReference type="InterPro" id="IPR001128">
    <property type="entry name" value="Cyt_P450"/>
</dbReference>
<evidence type="ECO:0000256" key="9">
    <source>
        <dbReference type="ARBA" id="ARBA00023136"/>
    </source>
</evidence>
<dbReference type="Gene3D" id="1.10.630.10">
    <property type="entry name" value="Cytochrome P450"/>
    <property type="match status" value="1"/>
</dbReference>
<dbReference type="GO" id="GO:0016705">
    <property type="term" value="F:oxidoreductase activity, acting on paired donors, with incorporation or reduction of molecular oxygen"/>
    <property type="evidence" value="ECO:0007669"/>
    <property type="project" value="InterPro"/>
</dbReference>
<comment type="subcellular location">
    <subcellularLocation>
        <location evidence="2">Membrane</location>
    </subcellularLocation>
</comment>
<keyword evidence="6" id="KW-0560">Oxidoreductase</keyword>
<evidence type="ECO:0000256" key="1">
    <source>
        <dbReference type="ARBA" id="ARBA00001971"/>
    </source>
</evidence>
<gene>
    <name evidence="10" type="ORF">DVH24_009040</name>
</gene>
<evidence type="ECO:0000256" key="3">
    <source>
        <dbReference type="ARBA" id="ARBA00010617"/>
    </source>
</evidence>
<dbReference type="AlphaFoldDB" id="A0A498JNC7"/>
<comment type="cofactor">
    <cofactor evidence="1">
        <name>heme</name>
        <dbReference type="ChEBI" id="CHEBI:30413"/>
    </cofactor>
</comment>
<reference evidence="10 11" key="1">
    <citation type="submission" date="2018-10" db="EMBL/GenBank/DDBJ databases">
        <title>A high-quality apple genome assembly.</title>
        <authorList>
            <person name="Hu J."/>
        </authorList>
    </citation>
    <scope>NUCLEOTIDE SEQUENCE [LARGE SCALE GENOMIC DNA]</scope>
    <source>
        <strain evidence="11">cv. HFTH1</strain>
        <tissue evidence="10">Young leaf</tissue>
    </source>
</reference>
<dbReference type="InterPro" id="IPR036396">
    <property type="entry name" value="Cyt_P450_sf"/>
</dbReference>
<evidence type="ECO:0000313" key="11">
    <source>
        <dbReference type="Proteomes" id="UP000290289"/>
    </source>
</evidence>
<keyword evidence="8" id="KW-0503">Monooxygenase</keyword>
<evidence type="ECO:0000256" key="5">
    <source>
        <dbReference type="ARBA" id="ARBA00022723"/>
    </source>
</evidence>
<dbReference type="PANTHER" id="PTHR47943">
    <property type="entry name" value="CYTOCHROME P450 93A3-LIKE"/>
    <property type="match status" value="1"/>
</dbReference>
<dbReference type="SUPFAM" id="SSF48264">
    <property type="entry name" value="Cytochrome P450"/>
    <property type="match status" value="1"/>
</dbReference>
<sequence length="133" mass="15038">MGCEVVDRTNTKAILLDMISGALDMSATAIVWTLAEPLRHPRVLKFLQRGLHTVIGMDPTVEGSHLPNLDYLNKVVKESVRFHPVAPLLIPHACIHGGRHKILNRLKHLDDGRDPSVWSDNLEEFYPELFKEN</sequence>
<keyword evidence="11" id="KW-1185">Reference proteome</keyword>
<comment type="similarity">
    <text evidence="3">Belongs to the cytochrome P450 family.</text>
</comment>
<dbReference type="Proteomes" id="UP000290289">
    <property type="component" value="Chromosome 6"/>
</dbReference>
<evidence type="ECO:0008006" key="12">
    <source>
        <dbReference type="Google" id="ProtNLM"/>
    </source>
</evidence>
<dbReference type="PANTHER" id="PTHR47943:SF9">
    <property type="entry name" value="CYTOCHROME P450"/>
    <property type="match status" value="1"/>
</dbReference>
<dbReference type="Pfam" id="PF00067">
    <property type="entry name" value="p450"/>
    <property type="match status" value="1"/>
</dbReference>
<dbReference type="InterPro" id="IPR002401">
    <property type="entry name" value="Cyt_P450_E_grp-I"/>
</dbReference>
<evidence type="ECO:0000256" key="2">
    <source>
        <dbReference type="ARBA" id="ARBA00004370"/>
    </source>
</evidence>
<proteinExistence type="inferred from homology"/>
<comment type="caution">
    <text evidence="10">The sequence shown here is derived from an EMBL/GenBank/DDBJ whole genome shotgun (WGS) entry which is preliminary data.</text>
</comment>
<evidence type="ECO:0000313" key="10">
    <source>
        <dbReference type="EMBL" id="RXH96536.1"/>
    </source>
</evidence>
<evidence type="ECO:0000256" key="4">
    <source>
        <dbReference type="ARBA" id="ARBA00022617"/>
    </source>
</evidence>
<dbReference type="GO" id="GO:0016020">
    <property type="term" value="C:membrane"/>
    <property type="evidence" value="ECO:0007669"/>
    <property type="project" value="UniProtKB-SubCell"/>
</dbReference>
<evidence type="ECO:0000256" key="8">
    <source>
        <dbReference type="ARBA" id="ARBA00023033"/>
    </source>
</evidence>
<dbReference type="GO" id="GO:0004497">
    <property type="term" value="F:monooxygenase activity"/>
    <property type="evidence" value="ECO:0007669"/>
    <property type="project" value="UniProtKB-KW"/>
</dbReference>
<dbReference type="PRINTS" id="PR00463">
    <property type="entry name" value="EP450I"/>
</dbReference>
<keyword evidence="7" id="KW-0408">Iron</keyword>
<dbReference type="GO" id="GO:0020037">
    <property type="term" value="F:heme binding"/>
    <property type="evidence" value="ECO:0007669"/>
    <property type="project" value="InterPro"/>
</dbReference>
<organism evidence="10 11">
    <name type="scientific">Malus domestica</name>
    <name type="common">Apple</name>
    <name type="synonym">Pyrus malus</name>
    <dbReference type="NCBI Taxonomy" id="3750"/>
    <lineage>
        <taxon>Eukaryota</taxon>
        <taxon>Viridiplantae</taxon>
        <taxon>Streptophyta</taxon>
        <taxon>Embryophyta</taxon>
        <taxon>Tracheophyta</taxon>
        <taxon>Spermatophyta</taxon>
        <taxon>Magnoliopsida</taxon>
        <taxon>eudicotyledons</taxon>
        <taxon>Gunneridae</taxon>
        <taxon>Pentapetalae</taxon>
        <taxon>rosids</taxon>
        <taxon>fabids</taxon>
        <taxon>Rosales</taxon>
        <taxon>Rosaceae</taxon>
        <taxon>Amygdaloideae</taxon>
        <taxon>Maleae</taxon>
        <taxon>Malus</taxon>
    </lineage>
</organism>
<keyword evidence="4" id="KW-0349">Heme</keyword>
<evidence type="ECO:0000256" key="7">
    <source>
        <dbReference type="ARBA" id="ARBA00023004"/>
    </source>
</evidence>
<keyword evidence="5" id="KW-0479">Metal-binding</keyword>
<dbReference type="EMBL" id="RDQH01000332">
    <property type="protein sequence ID" value="RXH96536.1"/>
    <property type="molecule type" value="Genomic_DNA"/>
</dbReference>
<name>A0A498JNC7_MALDO</name>
<dbReference type="GO" id="GO:0005506">
    <property type="term" value="F:iron ion binding"/>
    <property type="evidence" value="ECO:0007669"/>
    <property type="project" value="InterPro"/>
</dbReference>
<accession>A0A498JNC7</accession>
<protein>
    <recommendedName>
        <fullName evidence="12">Cytochrome P450</fullName>
    </recommendedName>
</protein>